<dbReference type="EMBL" id="JAUZQC010000013">
    <property type="protein sequence ID" value="KAK5861525.1"/>
    <property type="molecule type" value="Genomic_DNA"/>
</dbReference>
<accession>A0AAN7XIU7</accession>
<reference evidence="1 2" key="2">
    <citation type="journal article" date="2023" name="Mol. Biol. Evol.">
        <title>Genomics of Secondarily Temperate Adaptation in the Only Non-Antarctic Icefish.</title>
        <authorList>
            <person name="Rivera-Colon A.G."/>
            <person name="Rayamajhi N."/>
            <person name="Minhas B.F."/>
            <person name="Madrigal G."/>
            <person name="Bilyk K.T."/>
            <person name="Yoon V."/>
            <person name="Hune M."/>
            <person name="Gregory S."/>
            <person name="Cheng C.H.C."/>
            <person name="Catchen J.M."/>
        </authorList>
    </citation>
    <scope>NUCLEOTIDE SEQUENCE [LARGE SCALE GENOMIC DNA]</scope>
    <source>
        <strain evidence="1">JMC-PN-2008</strain>
    </source>
</reference>
<sequence>MSDVFPCAPHATVTCKARLGLESETTGHLWPCLQLDVVRRWLWRADSSCIGSNLRSGVWTSSDQHYVLMVLREAKEESP</sequence>
<keyword evidence="2" id="KW-1185">Reference proteome</keyword>
<dbReference type="Proteomes" id="UP001346869">
    <property type="component" value="Unassembled WGS sequence"/>
</dbReference>
<proteinExistence type="predicted"/>
<dbReference type="AlphaFoldDB" id="A0AAN7XIU7"/>
<organism evidence="1 2">
    <name type="scientific">Eleginops maclovinus</name>
    <name type="common">Patagonian blennie</name>
    <name type="synonym">Eleginus maclovinus</name>
    <dbReference type="NCBI Taxonomy" id="56733"/>
    <lineage>
        <taxon>Eukaryota</taxon>
        <taxon>Metazoa</taxon>
        <taxon>Chordata</taxon>
        <taxon>Craniata</taxon>
        <taxon>Vertebrata</taxon>
        <taxon>Euteleostomi</taxon>
        <taxon>Actinopterygii</taxon>
        <taxon>Neopterygii</taxon>
        <taxon>Teleostei</taxon>
        <taxon>Neoteleostei</taxon>
        <taxon>Acanthomorphata</taxon>
        <taxon>Eupercaria</taxon>
        <taxon>Perciformes</taxon>
        <taxon>Notothenioidei</taxon>
        <taxon>Eleginopidae</taxon>
        <taxon>Eleginops</taxon>
    </lineage>
</organism>
<evidence type="ECO:0000313" key="2">
    <source>
        <dbReference type="Proteomes" id="UP001346869"/>
    </source>
</evidence>
<reference evidence="1 2" key="1">
    <citation type="journal article" date="2023" name="Genes (Basel)">
        <title>Chromosome-Level Genome Assembly and Circadian Gene Repertoire of the Patagonia Blennie Eleginops maclovinus-The Closest Ancestral Proxy of Antarctic Cryonotothenioids.</title>
        <authorList>
            <person name="Cheng C.C."/>
            <person name="Rivera-Colon A.G."/>
            <person name="Minhas B.F."/>
            <person name="Wilson L."/>
            <person name="Rayamajhi N."/>
            <person name="Vargas-Chacoff L."/>
            <person name="Catchen J.M."/>
        </authorList>
    </citation>
    <scope>NUCLEOTIDE SEQUENCE [LARGE SCALE GENOMIC DNA]</scope>
    <source>
        <strain evidence="1">JMC-PN-2008</strain>
    </source>
</reference>
<gene>
    <name evidence="1" type="ORF">PBY51_022916</name>
</gene>
<comment type="caution">
    <text evidence="1">The sequence shown here is derived from an EMBL/GenBank/DDBJ whole genome shotgun (WGS) entry which is preliminary data.</text>
</comment>
<protein>
    <submittedName>
        <fullName evidence="1">Uncharacterized protein</fullName>
    </submittedName>
</protein>
<evidence type="ECO:0000313" key="1">
    <source>
        <dbReference type="EMBL" id="KAK5861525.1"/>
    </source>
</evidence>
<name>A0AAN7XIU7_ELEMC</name>